<dbReference type="GO" id="GO:0005886">
    <property type="term" value="C:plasma membrane"/>
    <property type="evidence" value="ECO:0007669"/>
    <property type="project" value="UniProtKB-SubCell"/>
</dbReference>
<gene>
    <name evidence="7" type="ORF">DES32_0637</name>
</gene>
<evidence type="ECO:0000256" key="5">
    <source>
        <dbReference type="ARBA" id="ARBA00023136"/>
    </source>
</evidence>
<feature type="transmembrane region" description="Helical" evidence="6">
    <location>
        <begin position="63"/>
        <end position="81"/>
    </location>
</feature>
<dbReference type="RefSeq" id="WP_115835188.1">
    <property type="nucleotide sequence ID" value="NZ_CP025086.1"/>
</dbReference>
<sequence>MLVAVFTLLGVELLGELLRAALHLPVPGPVVGMILLAAWLIFRGYGRETTPAAPGALDETAGVILNYLGLLFVPAGAGIIAEFGLIRQQWLPILGGVIGSTVLSLAVTGLVLHHLIRRKAAPKKARILAVGDKPCIAKS</sequence>
<keyword evidence="4 6" id="KW-1133">Transmembrane helix</keyword>
<dbReference type="AlphaFoldDB" id="A0A3D9ZD83"/>
<keyword evidence="2" id="KW-1003">Cell membrane</keyword>
<evidence type="ECO:0000256" key="2">
    <source>
        <dbReference type="ARBA" id="ARBA00022475"/>
    </source>
</evidence>
<dbReference type="OrthoDB" id="385012at2"/>
<reference evidence="7 8" key="1">
    <citation type="submission" date="2018-08" db="EMBL/GenBank/DDBJ databases">
        <title>Genomic Encyclopedia of Type Strains, Phase IV (KMG-IV): sequencing the most valuable type-strain genomes for metagenomic binning, comparative biology and taxonomic classification.</title>
        <authorList>
            <person name="Goeker M."/>
        </authorList>
    </citation>
    <scope>NUCLEOTIDE SEQUENCE [LARGE SCALE GENOMIC DNA]</scope>
    <source>
        <strain evidence="7 8">BW863</strain>
    </source>
</reference>
<evidence type="ECO:0000256" key="4">
    <source>
        <dbReference type="ARBA" id="ARBA00022989"/>
    </source>
</evidence>
<keyword evidence="8" id="KW-1185">Reference proteome</keyword>
<evidence type="ECO:0000256" key="6">
    <source>
        <dbReference type="SAM" id="Phobius"/>
    </source>
</evidence>
<feature type="transmembrane region" description="Helical" evidence="6">
    <location>
        <begin position="20"/>
        <end position="42"/>
    </location>
</feature>
<feature type="transmembrane region" description="Helical" evidence="6">
    <location>
        <begin position="93"/>
        <end position="116"/>
    </location>
</feature>
<comment type="subcellular location">
    <subcellularLocation>
        <location evidence="1">Cell membrane</location>
        <topology evidence="1">Multi-pass membrane protein</topology>
    </subcellularLocation>
</comment>
<dbReference type="GO" id="GO:0016787">
    <property type="term" value="F:hydrolase activity"/>
    <property type="evidence" value="ECO:0007669"/>
    <property type="project" value="UniProtKB-KW"/>
</dbReference>
<protein>
    <submittedName>
        <fullName evidence="7">Putative effector of murein hydrolase LrgA (UPF0299 family)</fullName>
    </submittedName>
</protein>
<dbReference type="Proteomes" id="UP000256900">
    <property type="component" value="Unassembled WGS sequence"/>
</dbReference>
<comment type="caution">
    <text evidence="7">The sequence shown here is derived from an EMBL/GenBank/DDBJ whole genome shotgun (WGS) entry which is preliminary data.</text>
</comment>
<evidence type="ECO:0000256" key="1">
    <source>
        <dbReference type="ARBA" id="ARBA00004651"/>
    </source>
</evidence>
<name>A0A3D9ZD83_9HYPH</name>
<keyword evidence="5 6" id="KW-0472">Membrane</keyword>
<proteinExistence type="predicted"/>
<evidence type="ECO:0000256" key="3">
    <source>
        <dbReference type="ARBA" id="ARBA00022692"/>
    </source>
</evidence>
<evidence type="ECO:0000313" key="7">
    <source>
        <dbReference type="EMBL" id="REF89416.1"/>
    </source>
</evidence>
<dbReference type="EMBL" id="QUMO01000001">
    <property type="protein sequence ID" value="REF89416.1"/>
    <property type="molecule type" value="Genomic_DNA"/>
</dbReference>
<evidence type="ECO:0000313" key="8">
    <source>
        <dbReference type="Proteomes" id="UP000256900"/>
    </source>
</evidence>
<keyword evidence="7" id="KW-0378">Hydrolase</keyword>
<dbReference type="PANTHER" id="PTHR33931">
    <property type="entry name" value="HOLIN-LIKE PROTEIN CIDA-RELATED"/>
    <property type="match status" value="1"/>
</dbReference>
<keyword evidence="3 6" id="KW-0812">Transmembrane</keyword>
<organism evidence="7 8">
    <name type="scientific">Methylovirgula ligni</name>
    <dbReference type="NCBI Taxonomy" id="569860"/>
    <lineage>
        <taxon>Bacteria</taxon>
        <taxon>Pseudomonadati</taxon>
        <taxon>Pseudomonadota</taxon>
        <taxon>Alphaproteobacteria</taxon>
        <taxon>Hyphomicrobiales</taxon>
        <taxon>Beijerinckiaceae</taxon>
        <taxon>Methylovirgula</taxon>
    </lineage>
</organism>
<dbReference type="PANTHER" id="PTHR33931:SF2">
    <property type="entry name" value="HOLIN-LIKE PROTEIN CIDA"/>
    <property type="match status" value="1"/>
</dbReference>
<dbReference type="Pfam" id="PF03788">
    <property type="entry name" value="LrgA"/>
    <property type="match status" value="1"/>
</dbReference>
<dbReference type="InterPro" id="IPR005538">
    <property type="entry name" value="LrgA/CidA"/>
</dbReference>
<accession>A0A3D9ZD83</accession>